<protein>
    <submittedName>
        <fullName evidence="1">Uncharacterized protein</fullName>
    </submittedName>
</protein>
<dbReference type="VEuPathDB" id="AmoebaDB:DDB_G0267790"/>
<dbReference type="AlphaFoldDB" id="Q55G73"/>
<reference evidence="1 2" key="1">
    <citation type="journal article" date="2005" name="Nature">
        <title>The genome of the social amoeba Dictyostelium discoideum.</title>
        <authorList>
            <consortium name="The Dictyostelium discoideum Sequencing Consortium"/>
            <person name="Eichinger L."/>
            <person name="Pachebat J.A."/>
            <person name="Glockner G."/>
            <person name="Rajandream M.A."/>
            <person name="Sucgang R."/>
            <person name="Berriman M."/>
            <person name="Song J."/>
            <person name="Olsen R."/>
            <person name="Szafranski K."/>
            <person name="Xu Q."/>
            <person name="Tunggal B."/>
            <person name="Kummerfeld S."/>
            <person name="Madera M."/>
            <person name="Konfortov B.A."/>
            <person name="Rivero F."/>
            <person name="Bankier A.T."/>
            <person name="Lehmann R."/>
            <person name="Hamlin N."/>
            <person name="Davies R."/>
            <person name="Gaudet P."/>
            <person name="Fey P."/>
            <person name="Pilcher K."/>
            <person name="Chen G."/>
            <person name="Saunders D."/>
            <person name="Sodergren E."/>
            <person name="Davis P."/>
            <person name="Kerhornou A."/>
            <person name="Nie X."/>
            <person name="Hall N."/>
            <person name="Anjard C."/>
            <person name="Hemphill L."/>
            <person name="Bason N."/>
            <person name="Farbrother P."/>
            <person name="Desany B."/>
            <person name="Just E."/>
            <person name="Morio T."/>
            <person name="Rost R."/>
            <person name="Churcher C."/>
            <person name="Cooper J."/>
            <person name="Haydock S."/>
            <person name="van Driessche N."/>
            <person name="Cronin A."/>
            <person name="Goodhead I."/>
            <person name="Muzny D."/>
            <person name="Mourier T."/>
            <person name="Pain A."/>
            <person name="Lu M."/>
            <person name="Harper D."/>
            <person name="Lindsay R."/>
            <person name="Hauser H."/>
            <person name="James K."/>
            <person name="Quiles M."/>
            <person name="Madan Babu M."/>
            <person name="Saito T."/>
            <person name="Buchrieser C."/>
            <person name="Wardroper A."/>
            <person name="Felder M."/>
            <person name="Thangavelu M."/>
            <person name="Johnson D."/>
            <person name="Knights A."/>
            <person name="Loulseged H."/>
            <person name="Mungall K."/>
            <person name="Oliver K."/>
            <person name="Price C."/>
            <person name="Quail M.A."/>
            <person name="Urushihara H."/>
            <person name="Hernandez J."/>
            <person name="Rabbinowitsch E."/>
            <person name="Steffen D."/>
            <person name="Sanders M."/>
            <person name="Ma J."/>
            <person name="Kohara Y."/>
            <person name="Sharp S."/>
            <person name="Simmonds M."/>
            <person name="Spiegler S."/>
            <person name="Tivey A."/>
            <person name="Sugano S."/>
            <person name="White B."/>
            <person name="Walker D."/>
            <person name="Woodward J."/>
            <person name="Winckler T."/>
            <person name="Tanaka Y."/>
            <person name="Shaulsky G."/>
            <person name="Schleicher M."/>
            <person name="Weinstock G."/>
            <person name="Rosenthal A."/>
            <person name="Cox E.C."/>
            <person name="Chisholm R.L."/>
            <person name="Gibbs R."/>
            <person name="Loomis W.F."/>
            <person name="Platzer M."/>
            <person name="Kay R.R."/>
            <person name="Williams J."/>
            <person name="Dear P.H."/>
            <person name="Noegel A.A."/>
            <person name="Barrell B."/>
            <person name="Kuspa A."/>
        </authorList>
    </citation>
    <scope>NUCLEOTIDE SEQUENCE [LARGE SCALE GENOMIC DNA]</scope>
    <source>
        <strain evidence="1 2">AX4</strain>
    </source>
</reference>
<dbReference type="HOGENOM" id="CLU_2054085_0_0_1"/>
<gene>
    <name evidence="1" type="ORF">DDB_G0267790</name>
</gene>
<dbReference type="KEGG" id="ddi:DDB_G0267790"/>
<proteinExistence type="predicted"/>
<sequence>MGKILDVIEATCLIFILYYFSGINSEQKCWFHFSSFVFKLIISCFRSNEDRHGSLSKNLAHFVTTVCKAFIQYNENSELYTKDLYNLLSFVLTTAQDIFFIFDKEKKQQLQRQKQEEHNV</sequence>
<dbReference type="InParanoid" id="Q55G73"/>
<accession>Q55G73</accession>
<evidence type="ECO:0000313" key="1">
    <source>
        <dbReference type="EMBL" id="EAL73348.1"/>
    </source>
</evidence>
<comment type="caution">
    <text evidence="1">The sequence shown here is derived from an EMBL/GenBank/DDBJ whole genome shotgun (WGS) entry which is preliminary data.</text>
</comment>
<dbReference type="GeneID" id="8616121"/>
<dbReference type="RefSeq" id="XP_647310.1">
    <property type="nucleotide sequence ID" value="XM_642218.1"/>
</dbReference>
<dbReference type="PaxDb" id="44689-DDB0189548"/>
<name>Q55G73_DICDI</name>
<keyword evidence="2" id="KW-1185">Reference proteome</keyword>
<dbReference type="EMBL" id="AAFI02000003">
    <property type="protein sequence ID" value="EAL73348.1"/>
    <property type="molecule type" value="Genomic_DNA"/>
</dbReference>
<evidence type="ECO:0000313" key="2">
    <source>
        <dbReference type="Proteomes" id="UP000002195"/>
    </source>
</evidence>
<organism evidence="1 2">
    <name type="scientific">Dictyostelium discoideum</name>
    <name type="common">Social amoeba</name>
    <dbReference type="NCBI Taxonomy" id="44689"/>
    <lineage>
        <taxon>Eukaryota</taxon>
        <taxon>Amoebozoa</taxon>
        <taxon>Evosea</taxon>
        <taxon>Eumycetozoa</taxon>
        <taxon>Dictyostelia</taxon>
        <taxon>Dictyosteliales</taxon>
        <taxon>Dictyosteliaceae</taxon>
        <taxon>Dictyostelium</taxon>
    </lineage>
</organism>
<dbReference type="dictyBase" id="DDB_G0267790"/>
<dbReference type="Proteomes" id="UP000002195">
    <property type="component" value="Unassembled WGS sequence"/>
</dbReference>